<dbReference type="Proteomes" id="UP000030664">
    <property type="component" value="Unassembled WGS sequence"/>
</dbReference>
<dbReference type="InterPro" id="IPR050275">
    <property type="entry name" value="PGM_Phosphatase"/>
</dbReference>
<reference evidence="1 2" key="1">
    <citation type="submission" date="2014-09" db="EMBL/GenBank/DDBJ databases">
        <title>High-quality draft genome sequence of Kocuria marina SO9-6, an actinobacterium isolated from a copper mine.</title>
        <authorList>
            <person name="Castro D.B."/>
            <person name="Pereira L.B."/>
            <person name="Silva M.V."/>
            <person name="Silva B.P."/>
            <person name="Zanardi B.R."/>
            <person name="Carlos C."/>
            <person name="Belgini D.R."/>
            <person name="Limache E.G."/>
            <person name="Lacerda G.V."/>
            <person name="Nery M.B."/>
            <person name="Gomes M.B."/>
            <person name="Souza S."/>
            <person name="Silva T.M."/>
            <person name="Rodrigues V.D."/>
            <person name="Paulino L.C."/>
            <person name="Vicentini R."/>
            <person name="Ferraz L.F."/>
            <person name="Ottoboni L.M."/>
        </authorList>
    </citation>
    <scope>NUCLEOTIDE SEQUENCE [LARGE SCALE GENOMIC DNA]</scope>
    <source>
        <strain evidence="1 2">SO9-6</strain>
    </source>
</reference>
<dbReference type="PANTHER" id="PTHR48100">
    <property type="entry name" value="BROAD-SPECIFICITY PHOSPHATASE YOR283W-RELATED"/>
    <property type="match status" value="1"/>
</dbReference>
<dbReference type="Pfam" id="PF00300">
    <property type="entry name" value="His_Phos_1"/>
    <property type="match status" value="1"/>
</dbReference>
<protein>
    <submittedName>
        <fullName evidence="1">Fructose-2,6-bisphosphatase</fullName>
    </submittedName>
</protein>
<dbReference type="InterPro" id="IPR029033">
    <property type="entry name" value="His_PPase_superfam"/>
</dbReference>
<dbReference type="GO" id="GO:0005737">
    <property type="term" value="C:cytoplasm"/>
    <property type="evidence" value="ECO:0007669"/>
    <property type="project" value="TreeGrafter"/>
</dbReference>
<dbReference type="Gene3D" id="3.40.50.1240">
    <property type="entry name" value="Phosphoglycerate mutase-like"/>
    <property type="match status" value="1"/>
</dbReference>
<dbReference type="GO" id="GO:0016791">
    <property type="term" value="F:phosphatase activity"/>
    <property type="evidence" value="ECO:0007669"/>
    <property type="project" value="TreeGrafter"/>
</dbReference>
<dbReference type="RefSeq" id="WP_035965126.1">
    <property type="nucleotide sequence ID" value="NZ_JAQDQR010000001.1"/>
</dbReference>
<comment type="caution">
    <text evidence="1">The sequence shown here is derived from an EMBL/GenBank/DDBJ whole genome shotgun (WGS) entry which is preliminary data.</text>
</comment>
<sequence>MPSATVHLLRHGEVHNPAHVVYGRLPDYHLSEKGARMAEAAAADLARRVQDGDRIVLLACSPLTRTRETAAPVARELGLEVHTDERLIEPANHFQGLHVTGRELAKPKHWPYMLNPLRPSWGEPYKEQVERMAQAVRDLARDAVRRGGDGAQAVAVSHQLPIWLTRLSVQGRPLPHDPRRRECNLASLTSFTFEDVDAAQVPEVSYREPAAHLYPGVNQLPGS</sequence>
<dbReference type="EMBL" id="JROM01000048">
    <property type="protein sequence ID" value="KHE73703.1"/>
    <property type="molecule type" value="Genomic_DNA"/>
</dbReference>
<dbReference type="STRING" id="223184.AS25_11100"/>
<dbReference type="SMART" id="SM00855">
    <property type="entry name" value="PGAM"/>
    <property type="match status" value="1"/>
</dbReference>
<organism evidence="1 2">
    <name type="scientific">Kocuria marina</name>
    <dbReference type="NCBI Taxonomy" id="223184"/>
    <lineage>
        <taxon>Bacteria</taxon>
        <taxon>Bacillati</taxon>
        <taxon>Actinomycetota</taxon>
        <taxon>Actinomycetes</taxon>
        <taxon>Micrococcales</taxon>
        <taxon>Micrococcaceae</taxon>
        <taxon>Kocuria</taxon>
    </lineage>
</organism>
<evidence type="ECO:0000313" key="2">
    <source>
        <dbReference type="Proteomes" id="UP000030664"/>
    </source>
</evidence>
<proteinExistence type="predicted"/>
<evidence type="ECO:0000313" key="1">
    <source>
        <dbReference type="EMBL" id="KHE73703.1"/>
    </source>
</evidence>
<dbReference type="eggNOG" id="COG0406">
    <property type="taxonomic scope" value="Bacteria"/>
</dbReference>
<dbReference type="CDD" id="cd07067">
    <property type="entry name" value="HP_PGM_like"/>
    <property type="match status" value="1"/>
</dbReference>
<dbReference type="SUPFAM" id="SSF53254">
    <property type="entry name" value="Phosphoglycerate mutase-like"/>
    <property type="match status" value="1"/>
</dbReference>
<name>A0A0B0D8F8_9MICC</name>
<dbReference type="InterPro" id="IPR013078">
    <property type="entry name" value="His_Pase_superF_clade-1"/>
</dbReference>
<gene>
    <name evidence="1" type="ORF">AS25_11100</name>
</gene>
<dbReference type="PANTHER" id="PTHR48100:SF51">
    <property type="entry name" value="PHOSPHOGLYCERATE MUTASE"/>
    <property type="match status" value="1"/>
</dbReference>
<dbReference type="AlphaFoldDB" id="A0A0B0D8F8"/>
<accession>A0A0B0D8F8</accession>